<evidence type="ECO:0000256" key="7">
    <source>
        <dbReference type="ARBA" id="ARBA00023209"/>
    </source>
</evidence>
<organism evidence="13 14">
    <name type="scientific">Aquabacterium commune</name>
    <dbReference type="NCBI Taxonomy" id="70586"/>
    <lineage>
        <taxon>Bacteria</taxon>
        <taxon>Pseudomonadati</taxon>
        <taxon>Pseudomonadota</taxon>
        <taxon>Betaproteobacteria</taxon>
        <taxon>Burkholderiales</taxon>
        <taxon>Aquabacterium</taxon>
    </lineage>
</organism>
<keyword evidence="2 11" id="KW-0444">Lipid biosynthesis</keyword>
<dbReference type="GO" id="GO:0005886">
    <property type="term" value="C:plasma membrane"/>
    <property type="evidence" value="ECO:0007669"/>
    <property type="project" value="UniProtKB-SubCell"/>
</dbReference>
<keyword evidence="14" id="KW-1185">Reference proteome</keyword>
<feature type="active site" description="Schiff-base intermediate with substrate; via pyruvic acid" evidence="11">
    <location>
        <position position="182"/>
    </location>
</feature>
<evidence type="ECO:0000313" key="13">
    <source>
        <dbReference type="EMBL" id="TDP82168.1"/>
    </source>
</evidence>
<keyword evidence="3 11" id="KW-0210">Decarboxylase</keyword>
<feature type="site" description="Cleavage (non-hydrolytic); by autocatalysis" evidence="11">
    <location>
        <begin position="181"/>
        <end position="182"/>
    </location>
</feature>
<evidence type="ECO:0000313" key="14">
    <source>
        <dbReference type="Proteomes" id="UP000294593"/>
    </source>
</evidence>
<sequence>MMSSLYLFARGHRLLTAAVVLFTLALAWLLGDGWGLLFAGLMAAFAALLWRDAPRAVPTQSGAVLSPADGRVVRIEKARDPYANRDALRISVFMNFFDTHANRASVDGVIRQVQYFPGAAISADLDTASTRHERNAVVIESNGELVTLVQVAGLIARRILCTVKPGDTLTRGQRYGLIRFGSRVDIYLPPHAVPKVAPGERVSATTTILATLAAA</sequence>
<dbReference type="InterPro" id="IPR033175">
    <property type="entry name" value="PSD-A"/>
</dbReference>
<keyword evidence="5 11" id="KW-0472">Membrane</keyword>
<keyword evidence="12" id="KW-1133">Transmembrane helix</keyword>
<evidence type="ECO:0000256" key="4">
    <source>
        <dbReference type="ARBA" id="ARBA00023098"/>
    </source>
</evidence>
<keyword evidence="12" id="KW-0812">Transmembrane</keyword>
<dbReference type="AlphaFoldDB" id="A0A4V3CVF0"/>
<feature type="chain" id="PRO_5023379982" description="Phosphatidylserine decarboxylase alpha chain" evidence="11">
    <location>
        <begin position="182"/>
        <end position="215"/>
    </location>
</feature>
<dbReference type="PANTHER" id="PTHR35809:SF1">
    <property type="entry name" value="ARCHAETIDYLSERINE DECARBOXYLASE PROENZYME-RELATED"/>
    <property type="match status" value="1"/>
</dbReference>
<comment type="function">
    <text evidence="11">Catalyzes the formation of phosphatidylethanolamine (PtdEtn) from phosphatidylserine (PtdSer).</text>
</comment>
<accession>A0A4V3CVF0</accession>
<feature type="transmembrane region" description="Helical" evidence="12">
    <location>
        <begin position="12"/>
        <end position="28"/>
    </location>
</feature>
<dbReference type="Pfam" id="PF02666">
    <property type="entry name" value="PS_Dcarbxylase"/>
    <property type="match status" value="1"/>
</dbReference>
<feature type="modified residue" description="Pyruvic acid (Ser); by autocatalysis" evidence="11">
    <location>
        <position position="182"/>
    </location>
</feature>
<dbReference type="InterPro" id="IPR003817">
    <property type="entry name" value="PS_Dcarbxylase"/>
</dbReference>
<dbReference type="HAMAP" id="MF_00664">
    <property type="entry name" value="PS_decarb_PSD_A"/>
    <property type="match status" value="1"/>
</dbReference>
<feature type="transmembrane region" description="Helical" evidence="12">
    <location>
        <begin position="34"/>
        <end position="50"/>
    </location>
</feature>
<keyword evidence="9 11" id="KW-1208">Phospholipid metabolism</keyword>
<proteinExistence type="inferred from homology"/>
<evidence type="ECO:0000256" key="9">
    <source>
        <dbReference type="ARBA" id="ARBA00023264"/>
    </source>
</evidence>
<keyword evidence="8 11" id="KW-0456">Lyase</keyword>
<protein>
    <recommendedName>
        <fullName evidence="11">Phosphatidylserine decarboxylase proenzyme</fullName>
        <ecNumber evidence="11">4.1.1.65</ecNumber>
    </recommendedName>
    <component>
        <recommendedName>
            <fullName evidence="11">Phosphatidylserine decarboxylase alpha chain</fullName>
        </recommendedName>
    </component>
    <component>
        <recommendedName>
            <fullName evidence="11">Phosphatidylserine decarboxylase beta chain</fullName>
        </recommendedName>
    </component>
</protein>
<comment type="subunit">
    <text evidence="11">Heterodimer of a large membrane-associated beta subunit and a small pyruvoyl-containing alpha subunit.</text>
</comment>
<gene>
    <name evidence="11" type="primary">psd</name>
    <name evidence="13" type="ORF">EV672_106124</name>
</gene>
<evidence type="ECO:0000256" key="12">
    <source>
        <dbReference type="SAM" id="Phobius"/>
    </source>
</evidence>
<keyword evidence="7 11" id="KW-0594">Phospholipid biosynthesis</keyword>
<comment type="pathway">
    <text evidence="11">Phospholipid metabolism; phosphatidylethanolamine biosynthesis; phosphatidylethanolamine from CDP-diacylglycerol: step 2/2.</text>
</comment>
<keyword evidence="6 11" id="KW-0865">Zymogen</keyword>
<comment type="PTM">
    <text evidence="11">Is synthesized initially as an inactive proenzyme. Formation of the active enzyme involves a self-maturation process in which the active site pyruvoyl group is generated from an internal serine residue via an autocatalytic post-translational modification. Two non-identical subunits are generated from the proenzyme in this reaction, and the pyruvate is formed at the N-terminus of the alpha chain, which is derived from the carboxyl end of the proenzyme. The post-translation cleavage follows an unusual pathway, termed non-hydrolytic serinolysis, in which the side chain hydroxyl group of the serine supplies its oxygen atom to form the C-terminus of the beta chain, while the remainder of the serine residue undergoes an oxidative deamination to produce ammonia and the pyruvoyl prosthetic group on the alpha chain.</text>
</comment>
<comment type="catalytic activity">
    <reaction evidence="11">
        <text>a 1,2-diacyl-sn-glycero-3-phospho-L-serine + H(+) = a 1,2-diacyl-sn-glycero-3-phosphoethanolamine + CO2</text>
        <dbReference type="Rhea" id="RHEA:20828"/>
        <dbReference type="ChEBI" id="CHEBI:15378"/>
        <dbReference type="ChEBI" id="CHEBI:16526"/>
        <dbReference type="ChEBI" id="CHEBI:57262"/>
        <dbReference type="ChEBI" id="CHEBI:64612"/>
        <dbReference type="EC" id="4.1.1.65"/>
    </reaction>
</comment>
<comment type="similarity">
    <text evidence="11">Belongs to the phosphatidylserine decarboxylase family. PSD-A subfamily.</text>
</comment>
<dbReference type="RefSeq" id="WP_243738646.1">
    <property type="nucleotide sequence ID" value="NZ_SNXW01000006.1"/>
</dbReference>
<feature type="chain" id="PRO_5023379981" description="Phosphatidylserine decarboxylase beta chain" evidence="11">
    <location>
        <begin position="1"/>
        <end position="181"/>
    </location>
</feature>
<evidence type="ECO:0000256" key="6">
    <source>
        <dbReference type="ARBA" id="ARBA00023145"/>
    </source>
</evidence>
<dbReference type="UniPathway" id="UPA00558">
    <property type="reaction ID" value="UER00616"/>
</dbReference>
<dbReference type="GO" id="GO:0004609">
    <property type="term" value="F:phosphatidylserine decarboxylase activity"/>
    <property type="evidence" value="ECO:0007669"/>
    <property type="project" value="UniProtKB-UniRule"/>
</dbReference>
<dbReference type="EMBL" id="SNXW01000006">
    <property type="protein sequence ID" value="TDP82168.1"/>
    <property type="molecule type" value="Genomic_DNA"/>
</dbReference>
<dbReference type="Proteomes" id="UP000294593">
    <property type="component" value="Unassembled WGS sequence"/>
</dbReference>
<evidence type="ECO:0000256" key="10">
    <source>
        <dbReference type="ARBA" id="ARBA00023317"/>
    </source>
</evidence>
<comment type="cofactor">
    <cofactor evidence="11">
        <name>pyruvate</name>
        <dbReference type="ChEBI" id="CHEBI:15361"/>
    </cofactor>
    <text evidence="11">Binds 1 pyruvoyl group covalently per subunit.</text>
</comment>
<name>A0A4V3CVF0_9BURK</name>
<evidence type="ECO:0000256" key="8">
    <source>
        <dbReference type="ARBA" id="ARBA00023239"/>
    </source>
</evidence>
<dbReference type="GO" id="GO:0006646">
    <property type="term" value="P:phosphatidylethanolamine biosynthetic process"/>
    <property type="evidence" value="ECO:0007669"/>
    <property type="project" value="UniProtKB-UniRule"/>
</dbReference>
<comment type="caution">
    <text evidence="13">The sequence shown here is derived from an EMBL/GenBank/DDBJ whole genome shotgun (WGS) entry which is preliminary data.</text>
</comment>
<dbReference type="EC" id="4.1.1.65" evidence="11"/>
<keyword evidence="10 11" id="KW-0670">Pyruvate</keyword>
<evidence type="ECO:0000256" key="1">
    <source>
        <dbReference type="ARBA" id="ARBA00022475"/>
    </source>
</evidence>
<evidence type="ECO:0000256" key="2">
    <source>
        <dbReference type="ARBA" id="ARBA00022516"/>
    </source>
</evidence>
<dbReference type="PANTHER" id="PTHR35809">
    <property type="entry name" value="ARCHAETIDYLSERINE DECARBOXYLASE PROENZYME-RELATED"/>
    <property type="match status" value="1"/>
</dbReference>
<evidence type="ECO:0000256" key="3">
    <source>
        <dbReference type="ARBA" id="ARBA00022793"/>
    </source>
</evidence>
<comment type="subcellular location">
    <subcellularLocation>
        <location evidence="11">Cell membrane</location>
        <topology evidence="11">Peripheral membrane protein</topology>
    </subcellularLocation>
</comment>
<keyword evidence="4 11" id="KW-0443">Lipid metabolism</keyword>
<reference evidence="13 14" key="1">
    <citation type="submission" date="2019-03" db="EMBL/GenBank/DDBJ databases">
        <title>Genomic Encyclopedia of Type Strains, Phase IV (KMG-IV): sequencing the most valuable type-strain genomes for metagenomic binning, comparative biology and taxonomic classification.</title>
        <authorList>
            <person name="Goeker M."/>
        </authorList>
    </citation>
    <scope>NUCLEOTIDE SEQUENCE [LARGE SCALE GENOMIC DNA]</scope>
    <source>
        <strain evidence="13 14">DSM 11901</strain>
    </source>
</reference>
<evidence type="ECO:0000256" key="11">
    <source>
        <dbReference type="HAMAP-Rule" id="MF_00664"/>
    </source>
</evidence>
<evidence type="ECO:0000256" key="5">
    <source>
        <dbReference type="ARBA" id="ARBA00023136"/>
    </source>
</evidence>
<keyword evidence="1 11" id="KW-1003">Cell membrane</keyword>